<evidence type="ECO:0000313" key="2">
    <source>
        <dbReference type="Proteomes" id="UP000824533"/>
    </source>
</evidence>
<sequence length="97" mass="10963">MPKVVKSAGREMILKVKEFCEAEYKNRGDLIPINNVRKRVSAMTEKTVTRVTKEGTTAASTSKVIVTPGKSRLHTKKFDLDGFDLCAIRQKFKVFML</sequence>
<gene>
    <name evidence="1" type="ORF">K1T71_001266</name>
</gene>
<dbReference type="Proteomes" id="UP000824533">
    <property type="component" value="Linkage Group LG02"/>
</dbReference>
<name>A0ACC1DHG8_9NEOP</name>
<keyword evidence="2" id="KW-1185">Reference proteome</keyword>
<proteinExistence type="predicted"/>
<evidence type="ECO:0000313" key="1">
    <source>
        <dbReference type="EMBL" id="KAJ0183290.1"/>
    </source>
</evidence>
<reference evidence="1 2" key="1">
    <citation type="journal article" date="2021" name="Front. Genet.">
        <title>Chromosome-Level Genome Assembly Reveals Significant Gene Expansion in the Toll and IMD Signaling Pathways of Dendrolimus kikuchii.</title>
        <authorList>
            <person name="Zhou J."/>
            <person name="Wu P."/>
            <person name="Xiong Z."/>
            <person name="Liu N."/>
            <person name="Zhao N."/>
            <person name="Ji M."/>
            <person name="Qiu Y."/>
            <person name="Yang B."/>
        </authorList>
    </citation>
    <scope>NUCLEOTIDE SEQUENCE [LARGE SCALE GENOMIC DNA]</scope>
    <source>
        <strain evidence="1">Ann1</strain>
    </source>
</reference>
<accession>A0ACC1DHG8</accession>
<dbReference type="EMBL" id="CM034388">
    <property type="protein sequence ID" value="KAJ0183290.1"/>
    <property type="molecule type" value="Genomic_DNA"/>
</dbReference>
<protein>
    <submittedName>
        <fullName evidence="1">Uncharacterized protein</fullName>
    </submittedName>
</protein>
<organism evidence="1 2">
    <name type="scientific">Dendrolimus kikuchii</name>
    <dbReference type="NCBI Taxonomy" id="765133"/>
    <lineage>
        <taxon>Eukaryota</taxon>
        <taxon>Metazoa</taxon>
        <taxon>Ecdysozoa</taxon>
        <taxon>Arthropoda</taxon>
        <taxon>Hexapoda</taxon>
        <taxon>Insecta</taxon>
        <taxon>Pterygota</taxon>
        <taxon>Neoptera</taxon>
        <taxon>Endopterygota</taxon>
        <taxon>Lepidoptera</taxon>
        <taxon>Glossata</taxon>
        <taxon>Ditrysia</taxon>
        <taxon>Bombycoidea</taxon>
        <taxon>Lasiocampidae</taxon>
        <taxon>Dendrolimus</taxon>
    </lineage>
</organism>
<comment type="caution">
    <text evidence="1">The sequence shown here is derived from an EMBL/GenBank/DDBJ whole genome shotgun (WGS) entry which is preliminary data.</text>
</comment>